<dbReference type="Proteomes" id="UP001161247">
    <property type="component" value="Chromosome 6"/>
</dbReference>
<dbReference type="AlphaFoldDB" id="A0AAV1DQW9"/>
<evidence type="ECO:0000256" key="1">
    <source>
        <dbReference type="SAM" id="MobiDB-lite"/>
    </source>
</evidence>
<keyword evidence="3" id="KW-1185">Reference proteome</keyword>
<feature type="compositionally biased region" description="Pro residues" evidence="1">
    <location>
        <begin position="139"/>
        <end position="162"/>
    </location>
</feature>
<evidence type="ECO:0000313" key="2">
    <source>
        <dbReference type="EMBL" id="CAI9109289.1"/>
    </source>
</evidence>
<protein>
    <submittedName>
        <fullName evidence="2">OLC1v1009091C1</fullName>
    </submittedName>
</protein>
<feature type="compositionally biased region" description="Pro residues" evidence="1">
    <location>
        <begin position="107"/>
        <end position="116"/>
    </location>
</feature>
<feature type="region of interest" description="Disordered" evidence="1">
    <location>
        <begin position="46"/>
        <end position="186"/>
    </location>
</feature>
<sequence length="236" mass="24755">MAVLCIPFRTQFYQLYIDEEMQSPLYKFVFCFVVMYLLIITASSTTAESDGSSGDAPPPATSDAGGGDISVGSDSDGLSGDAPPPATSDAGGGGDSGGSNSDFPSGDAPPPPPPPNEGGDGNEPPPSKDIPLWKIIPQNAPPPPKYPDYFPPILPWYPPPTPTDGNTKSDDPSQVPNMEGGQGTPSTTDLFHQFHSSTTTPSCSSRWLSPTTSVKNAWPTTLSLVIFVMVVYFSAP</sequence>
<name>A0AAV1DQW9_OLDCO</name>
<evidence type="ECO:0000313" key="3">
    <source>
        <dbReference type="Proteomes" id="UP001161247"/>
    </source>
</evidence>
<proteinExistence type="predicted"/>
<dbReference type="EMBL" id="OX459123">
    <property type="protein sequence ID" value="CAI9109289.1"/>
    <property type="molecule type" value="Genomic_DNA"/>
</dbReference>
<organism evidence="2 3">
    <name type="scientific">Oldenlandia corymbosa var. corymbosa</name>
    <dbReference type="NCBI Taxonomy" id="529605"/>
    <lineage>
        <taxon>Eukaryota</taxon>
        <taxon>Viridiplantae</taxon>
        <taxon>Streptophyta</taxon>
        <taxon>Embryophyta</taxon>
        <taxon>Tracheophyta</taxon>
        <taxon>Spermatophyta</taxon>
        <taxon>Magnoliopsida</taxon>
        <taxon>eudicotyledons</taxon>
        <taxon>Gunneridae</taxon>
        <taxon>Pentapetalae</taxon>
        <taxon>asterids</taxon>
        <taxon>lamiids</taxon>
        <taxon>Gentianales</taxon>
        <taxon>Rubiaceae</taxon>
        <taxon>Rubioideae</taxon>
        <taxon>Spermacoceae</taxon>
        <taxon>Hedyotis-Oldenlandia complex</taxon>
        <taxon>Oldenlandia</taxon>
    </lineage>
</organism>
<gene>
    <name evidence="2" type="ORF">OLC1_LOCUS17220</name>
</gene>
<reference evidence="2" key="1">
    <citation type="submission" date="2023-03" db="EMBL/GenBank/DDBJ databases">
        <authorList>
            <person name="Julca I."/>
        </authorList>
    </citation>
    <scope>NUCLEOTIDE SEQUENCE</scope>
</reference>
<feature type="compositionally biased region" description="Low complexity" evidence="1">
    <location>
        <begin position="70"/>
        <end position="81"/>
    </location>
</feature>
<accession>A0AAV1DQW9</accession>